<feature type="compositionally biased region" description="Polar residues" evidence="1">
    <location>
        <begin position="385"/>
        <end position="399"/>
    </location>
</feature>
<organism evidence="2 3">
    <name type="scientific">Apis cerana cerana</name>
    <name type="common">Oriental honeybee</name>
    <dbReference type="NCBI Taxonomy" id="94128"/>
    <lineage>
        <taxon>Eukaryota</taxon>
        <taxon>Metazoa</taxon>
        <taxon>Ecdysozoa</taxon>
        <taxon>Arthropoda</taxon>
        <taxon>Hexapoda</taxon>
        <taxon>Insecta</taxon>
        <taxon>Pterygota</taxon>
        <taxon>Neoptera</taxon>
        <taxon>Endopterygota</taxon>
        <taxon>Hymenoptera</taxon>
        <taxon>Apocrita</taxon>
        <taxon>Aculeata</taxon>
        <taxon>Apoidea</taxon>
        <taxon>Anthophila</taxon>
        <taxon>Apidae</taxon>
        <taxon>Apis</taxon>
    </lineage>
</organism>
<gene>
    <name evidence="2" type="ORF">APICC_08229</name>
</gene>
<evidence type="ECO:0000313" key="2">
    <source>
        <dbReference type="EMBL" id="PBC29030.1"/>
    </source>
</evidence>
<dbReference type="InterPro" id="IPR008042">
    <property type="entry name" value="Retrotrans_Pao"/>
</dbReference>
<keyword evidence="3" id="KW-1185">Reference proteome</keyword>
<feature type="region of interest" description="Disordered" evidence="1">
    <location>
        <begin position="380"/>
        <end position="422"/>
    </location>
</feature>
<name>A0A2A3EBG2_APICC</name>
<dbReference type="Proteomes" id="UP000242457">
    <property type="component" value="Unassembled WGS sequence"/>
</dbReference>
<dbReference type="Pfam" id="PF05380">
    <property type="entry name" value="Peptidase_A17"/>
    <property type="match status" value="1"/>
</dbReference>
<proteinExistence type="predicted"/>
<dbReference type="EMBL" id="KZ288293">
    <property type="protein sequence ID" value="PBC29030.1"/>
    <property type="molecule type" value="Genomic_DNA"/>
</dbReference>
<dbReference type="AlphaFoldDB" id="A0A2A3EBG2"/>
<dbReference type="PANTHER" id="PTHR47331">
    <property type="entry name" value="PHD-TYPE DOMAIN-CONTAINING PROTEIN"/>
    <property type="match status" value="1"/>
</dbReference>
<reference evidence="2 3" key="1">
    <citation type="submission" date="2014-07" db="EMBL/GenBank/DDBJ databases">
        <title>Genomic and transcriptomic analysis on Apis cerana provide comprehensive insights into honey bee biology.</title>
        <authorList>
            <person name="Diao Q."/>
            <person name="Sun L."/>
            <person name="Zheng H."/>
            <person name="Zheng H."/>
            <person name="Xu S."/>
            <person name="Wang S."/>
            <person name="Zeng Z."/>
            <person name="Hu F."/>
            <person name="Su S."/>
            <person name="Wu J."/>
        </authorList>
    </citation>
    <scope>NUCLEOTIDE SEQUENCE [LARGE SCALE GENOMIC DNA]</scope>
    <source>
        <tissue evidence="2">Pupae without intestine</tissue>
    </source>
</reference>
<dbReference type="OrthoDB" id="7698561at2759"/>
<sequence length="422" mass="48642">MSDQEDTEQTVSDNESSDNEFTNFTVMNLVRNFIEDARAYNNRRMDVPSLTSVVGLPSHVQQQHPVIFSQENLSIFALLESSTKFSSGVVISYLFTLKDSKELSSDAVKKLTKMLNDMTTLDEWQTEALKLAEDPLFSRKDFSKLLNNQADYLKSFSSNKEKKNVPLFDSLINKALLFSLMTYSCVTKRIIESYIKFITDPIGLVQPVIIRAKLFYRDVRDDPIPPKKYSNWIQFKSDLTKLTIFKFPYVKMSVKKNMELHGFFQVSSKTYGVCIYLRSKEANKWKIRLFRAEFKMIPNELCESVTFSNKLMAAQFLSKLMLRCKIETNVEPCNCYYWSNHTDVLAQIKSSSNQEEVKKIQNISYPQAWHEVNSDDNPANLVLDGSSSKSLENNSQWWSGPSWLNDELPVSDEESATDNNEE</sequence>
<dbReference type="STRING" id="94128.A0A2A3EBG2"/>
<protein>
    <submittedName>
        <fullName evidence="2">Uncharacterized protein</fullName>
    </submittedName>
</protein>
<evidence type="ECO:0000313" key="3">
    <source>
        <dbReference type="Proteomes" id="UP000242457"/>
    </source>
</evidence>
<feature type="compositionally biased region" description="Acidic residues" evidence="1">
    <location>
        <begin position="409"/>
        <end position="422"/>
    </location>
</feature>
<accession>A0A2A3EBG2</accession>
<evidence type="ECO:0000256" key="1">
    <source>
        <dbReference type="SAM" id="MobiDB-lite"/>
    </source>
</evidence>